<dbReference type="InParanoid" id="C5LG85"/>
<keyword evidence="2" id="KW-1185">Reference proteome</keyword>
<name>C5LG85_PERM5</name>
<dbReference type="RefSeq" id="XP_002772524.1">
    <property type="nucleotide sequence ID" value="XM_002772478.1"/>
</dbReference>
<dbReference type="AlphaFoldDB" id="C5LG85"/>
<dbReference type="EMBL" id="GG681723">
    <property type="protein sequence ID" value="EER04340.1"/>
    <property type="molecule type" value="Genomic_DNA"/>
</dbReference>
<dbReference type="GeneID" id="9036905"/>
<evidence type="ECO:0000313" key="2">
    <source>
        <dbReference type="Proteomes" id="UP000007800"/>
    </source>
</evidence>
<protein>
    <submittedName>
        <fullName evidence="1">Uncharacterized protein</fullName>
    </submittedName>
</protein>
<gene>
    <name evidence="1" type="ORF">Pmar_PMAR021847</name>
</gene>
<accession>C5LG85</accession>
<evidence type="ECO:0000313" key="1">
    <source>
        <dbReference type="EMBL" id="EER04340.1"/>
    </source>
</evidence>
<reference evidence="1 2" key="1">
    <citation type="submission" date="2008-07" db="EMBL/GenBank/DDBJ databases">
        <authorList>
            <person name="El-Sayed N."/>
            <person name="Caler E."/>
            <person name="Inman J."/>
            <person name="Amedeo P."/>
            <person name="Hass B."/>
            <person name="Wortman J."/>
        </authorList>
    </citation>
    <scope>NUCLEOTIDE SEQUENCE [LARGE SCALE GENOMIC DNA]</scope>
    <source>
        <strain evidence="2">ATCC 50983 / TXsc</strain>
    </source>
</reference>
<organism evidence="2">
    <name type="scientific">Perkinsus marinus (strain ATCC 50983 / TXsc)</name>
    <dbReference type="NCBI Taxonomy" id="423536"/>
    <lineage>
        <taxon>Eukaryota</taxon>
        <taxon>Sar</taxon>
        <taxon>Alveolata</taxon>
        <taxon>Perkinsozoa</taxon>
        <taxon>Perkinsea</taxon>
        <taxon>Perkinsida</taxon>
        <taxon>Perkinsidae</taxon>
        <taxon>Perkinsus</taxon>
    </lineage>
</organism>
<dbReference type="Proteomes" id="UP000007800">
    <property type="component" value="Unassembled WGS sequence"/>
</dbReference>
<feature type="non-terminal residue" evidence="1">
    <location>
        <position position="68"/>
    </location>
</feature>
<sequence length="68" mass="7363">MSLSINAAPDCEDVVRMWSVSEPRRKKIPGPLATKRDRGGIAVGVVGLEEDFVYDDVVFEVKISTGVG</sequence>
<proteinExistence type="predicted"/>